<dbReference type="AlphaFoldDB" id="A0A9D2CUZ0"/>
<dbReference type="GO" id="GO:1990281">
    <property type="term" value="C:efflux pump complex"/>
    <property type="evidence" value="ECO:0007669"/>
    <property type="project" value="TreeGrafter"/>
</dbReference>
<reference evidence="7" key="1">
    <citation type="journal article" date="2021" name="PeerJ">
        <title>Extensive microbial diversity within the chicken gut microbiome revealed by metagenomics and culture.</title>
        <authorList>
            <person name="Gilroy R."/>
            <person name="Ravi A."/>
            <person name="Getino M."/>
            <person name="Pursley I."/>
            <person name="Horton D.L."/>
            <person name="Alikhan N.F."/>
            <person name="Baker D."/>
            <person name="Gharbi K."/>
            <person name="Hall N."/>
            <person name="Watson M."/>
            <person name="Adriaenssens E.M."/>
            <person name="Foster-Nyarko E."/>
            <person name="Jarju S."/>
            <person name="Secka A."/>
            <person name="Antonio M."/>
            <person name="Oren A."/>
            <person name="Chaudhuri R.R."/>
            <person name="La Ragione R."/>
            <person name="Hildebrand F."/>
            <person name="Pallen M.J."/>
        </authorList>
    </citation>
    <scope>NUCLEOTIDE SEQUENCE</scope>
    <source>
        <strain evidence="7">ChiHjej12B11-24981</strain>
    </source>
</reference>
<evidence type="ECO:0000256" key="3">
    <source>
        <dbReference type="ARBA" id="ARBA00022692"/>
    </source>
</evidence>
<keyword evidence="2" id="KW-1134">Transmembrane beta strand</keyword>
<evidence type="ECO:0000256" key="1">
    <source>
        <dbReference type="ARBA" id="ARBA00004442"/>
    </source>
</evidence>
<protein>
    <submittedName>
        <fullName evidence="7">TolC family protein</fullName>
    </submittedName>
</protein>
<proteinExistence type="predicted"/>
<dbReference type="EMBL" id="DXCK01000001">
    <property type="protein sequence ID" value="HIZ00650.1"/>
    <property type="molecule type" value="Genomic_DNA"/>
</dbReference>
<dbReference type="InterPro" id="IPR051906">
    <property type="entry name" value="TolC-like"/>
</dbReference>
<evidence type="ECO:0000313" key="8">
    <source>
        <dbReference type="Proteomes" id="UP000824023"/>
    </source>
</evidence>
<dbReference type="PANTHER" id="PTHR30026:SF20">
    <property type="entry name" value="OUTER MEMBRANE PROTEIN TOLC"/>
    <property type="match status" value="1"/>
</dbReference>
<evidence type="ECO:0000256" key="6">
    <source>
        <dbReference type="SAM" id="SignalP"/>
    </source>
</evidence>
<dbReference type="Proteomes" id="UP000824023">
    <property type="component" value="Unassembled WGS sequence"/>
</dbReference>
<evidence type="ECO:0000256" key="2">
    <source>
        <dbReference type="ARBA" id="ARBA00022452"/>
    </source>
</evidence>
<keyword evidence="6" id="KW-0732">Signal</keyword>
<dbReference type="PANTHER" id="PTHR30026">
    <property type="entry name" value="OUTER MEMBRANE PROTEIN TOLC"/>
    <property type="match status" value="1"/>
</dbReference>
<keyword evidence="4" id="KW-0472">Membrane</keyword>
<dbReference type="Gene3D" id="1.20.1600.10">
    <property type="entry name" value="Outer membrane efflux proteins (OEP)"/>
    <property type="match status" value="1"/>
</dbReference>
<comment type="caution">
    <text evidence="7">The sequence shown here is derived from an EMBL/GenBank/DDBJ whole genome shotgun (WGS) entry which is preliminary data.</text>
</comment>
<keyword evidence="3" id="KW-0812">Transmembrane</keyword>
<dbReference type="GO" id="GO:0009279">
    <property type="term" value="C:cell outer membrane"/>
    <property type="evidence" value="ECO:0007669"/>
    <property type="project" value="UniProtKB-SubCell"/>
</dbReference>
<dbReference type="GO" id="GO:0015288">
    <property type="term" value="F:porin activity"/>
    <property type="evidence" value="ECO:0007669"/>
    <property type="project" value="TreeGrafter"/>
</dbReference>
<sequence length="427" mass="48449">MLKLYFLLVLSLWAGTHLSAQMTLEECVALAQDNYPLIRKYDLLTQTKEVNLSDINKSWLPQISLYGQGTVQNETPSFPQSLARLISQTGTPVSGLNEWQYKIGADISQNIWDGGAAQSRRKIEHAEDAERQAALEVQLYAIRERVENLYFGILLIEEQVKQTRNMQGLLQSNLDKLRAMQKNGTALQSDADMVEAQCLNTAQQLTQAESTAESYRKVLEIFIGKSLAGQKLLKPETSIPQDLMPDRPELKHFEARLMANDAQNASINSSIMPQIGLFAQAYYGYPGLDYFESMMNRDLSFNLLAGVKVSWNIGAFYTKKNHRQKLRLASENIAVERDVFLFNTRMKVRSQLDHIHELKAVMKEDGRIVTLRENVRKAAESQLDNGVIDATALLTKLTDEKQARLATAYHEIQLLQSIYQLKYTLNK</sequence>
<name>A0A9D2CUZ0_9BACE</name>
<reference evidence="7" key="2">
    <citation type="submission" date="2021-04" db="EMBL/GenBank/DDBJ databases">
        <authorList>
            <person name="Gilroy R."/>
        </authorList>
    </citation>
    <scope>NUCLEOTIDE SEQUENCE</scope>
    <source>
        <strain evidence="7">ChiHjej12B11-24981</strain>
    </source>
</reference>
<feature type="chain" id="PRO_5038714334" evidence="6">
    <location>
        <begin position="20"/>
        <end position="427"/>
    </location>
</feature>
<organism evidence="7 8">
    <name type="scientific">Candidatus Bacteroides merdipullorum</name>
    <dbReference type="NCBI Taxonomy" id="2838474"/>
    <lineage>
        <taxon>Bacteria</taxon>
        <taxon>Pseudomonadati</taxon>
        <taxon>Bacteroidota</taxon>
        <taxon>Bacteroidia</taxon>
        <taxon>Bacteroidales</taxon>
        <taxon>Bacteroidaceae</taxon>
        <taxon>Bacteroides</taxon>
    </lineage>
</organism>
<evidence type="ECO:0000313" key="7">
    <source>
        <dbReference type="EMBL" id="HIZ00650.1"/>
    </source>
</evidence>
<comment type="subcellular location">
    <subcellularLocation>
        <location evidence="1">Cell outer membrane</location>
    </subcellularLocation>
</comment>
<gene>
    <name evidence="7" type="ORF">H9819_00115</name>
</gene>
<accession>A0A9D2CUZ0</accession>
<evidence type="ECO:0000256" key="4">
    <source>
        <dbReference type="ARBA" id="ARBA00023136"/>
    </source>
</evidence>
<feature type="signal peptide" evidence="6">
    <location>
        <begin position="1"/>
        <end position="19"/>
    </location>
</feature>
<evidence type="ECO:0000256" key="5">
    <source>
        <dbReference type="ARBA" id="ARBA00023237"/>
    </source>
</evidence>
<keyword evidence="5" id="KW-0998">Cell outer membrane</keyword>
<dbReference type="GO" id="GO:0015562">
    <property type="term" value="F:efflux transmembrane transporter activity"/>
    <property type="evidence" value="ECO:0007669"/>
    <property type="project" value="InterPro"/>
</dbReference>
<dbReference type="SUPFAM" id="SSF56954">
    <property type="entry name" value="Outer membrane efflux proteins (OEP)"/>
    <property type="match status" value="1"/>
</dbReference>